<dbReference type="STRING" id="1459.AF332_19165"/>
<evidence type="ECO:0008006" key="3">
    <source>
        <dbReference type="Google" id="ProtNLM"/>
    </source>
</evidence>
<name>A0A0M0GG15_SPOGL</name>
<dbReference type="Pfam" id="PF13552">
    <property type="entry name" value="DUF4127"/>
    <property type="match status" value="1"/>
</dbReference>
<protein>
    <recommendedName>
        <fullName evidence="3">DUF4127 domain-containing protein</fullName>
    </recommendedName>
</protein>
<evidence type="ECO:0000313" key="1">
    <source>
        <dbReference type="EMBL" id="KON88713.1"/>
    </source>
</evidence>
<dbReference type="InterPro" id="IPR025394">
    <property type="entry name" value="DUF4127"/>
</dbReference>
<accession>A0A0M0GG15</accession>
<evidence type="ECO:0000313" key="2">
    <source>
        <dbReference type="Proteomes" id="UP000037109"/>
    </source>
</evidence>
<proteinExistence type="predicted"/>
<reference evidence="2" key="1">
    <citation type="submission" date="2015-07" db="EMBL/GenBank/DDBJ databases">
        <title>Fjat-10036 dsm4.</title>
        <authorList>
            <person name="Liu B."/>
            <person name="Wang J."/>
            <person name="Zhu Y."/>
            <person name="Liu G."/>
            <person name="Chen Q."/>
            <person name="Chen Z."/>
            <person name="Lan J."/>
            <person name="Che J."/>
            <person name="Ge C."/>
            <person name="Shi H."/>
            <person name="Pan Z."/>
            <person name="Liu X."/>
        </authorList>
    </citation>
    <scope>NUCLEOTIDE SEQUENCE [LARGE SCALE GENOMIC DNA]</scope>
    <source>
        <strain evidence="2">DSM 4</strain>
    </source>
</reference>
<comment type="caution">
    <text evidence="1">The sequence shown here is derived from an EMBL/GenBank/DDBJ whole genome shotgun (WGS) entry which is preliminary data.</text>
</comment>
<dbReference type="EMBL" id="LGUF01000007">
    <property type="protein sequence ID" value="KON88713.1"/>
    <property type="molecule type" value="Genomic_DNA"/>
</dbReference>
<keyword evidence="2" id="KW-1185">Reference proteome</keyword>
<organism evidence="1 2">
    <name type="scientific">Sporosarcina globispora</name>
    <name type="common">Bacillus globisporus</name>
    <dbReference type="NCBI Taxonomy" id="1459"/>
    <lineage>
        <taxon>Bacteria</taxon>
        <taxon>Bacillati</taxon>
        <taxon>Bacillota</taxon>
        <taxon>Bacilli</taxon>
        <taxon>Bacillales</taxon>
        <taxon>Caryophanaceae</taxon>
        <taxon>Sporosarcina</taxon>
    </lineage>
</organism>
<sequence>MKIVYLMFDERPCNTLIVQRIARSVPDLQLVMPPEHLLGLKKRPADTKGLWEWLNEAVGTSDALILSVDMLLYGGLIPSRLHHIDKEQSDLFIEKLRSFHKTYPTLPIFAANVVMRTPKYSSNDEEPDYYQEFGRELFLRASLMDKRTRDKLSEDEVKLLDSIESKLPKSYIEDYESRRAFNLTINKRMLDLVHEGVLTFLSIPQDDSAEYGYTAIDQKVIVAKREQLRLYKKVQMYPGSDEVGATLLARVYNELTGVCPKIYPLWSSTLGPQLIPMYEDRPFGESMKAHIFAAGCQLADNPESADLILAYNTPGRVMQESWEQFEKDITYTSFRNMLTFVDQIKKYIQSGKKVIVADSAYANGGDLELITLLDEEGILDQLLSYKGWNTNCNTLGTTIAQGVVGLREQTDIIRENLLYHLLDDYFYQSEVRMEMVADFLPKYDLNYFDLKDKEDLVNLERNKRLIRRYKEVVRHSFKEVELQKIDSFAPWNRMFECGLEMKLGPVQTKENK</sequence>
<dbReference type="Proteomes" id="UP000037109">
    <property type="component" value="Unassembled WGS sequence"/>
</dbReference>
<dbReference type="AlphaFoldDB" id="A0A0M0GG15"/>
<gene>
    <name evidence="1" type="ORF">AF332_19165</name>
</gene>
<dbReference type="PATRIC" id="fig|1459.3.peg.4224"/>